<evidence type="ECO:0000313" key="2">
    <source>
        <dbReference type="EMBL" id="KAK9113052.1"/>
    </source>
</evidence>
<keyword evidence="3" id="KW-1185">Reference proteome</keyword>
<dbReference type="Pfam" id="PF00561">
    <property type="entry name" value="Abhydrolase_1"/>
    <property type="match status" value="1"/>
</dbReference>
<dbReference type="InterPro" id="IPR029058">
    <property type="entry name" value="AB_hydrolase_fold"/>
</dbReference>
<name>A0AAP0ID60_9MAGN</name>
<evidence type="ECO:0000259" key="1">
    <source>
        <dbReference type="Pfam" id="PF00561"/>
    </source>
</evidence>
<dbReference type="Proteomes" id="UP001419268">
    <property type="component" value="Unassembled WGS sequence"/>
</dbReference>
<evidence type="ECO:0000313" key="3">
    <source>
        <dbReference type="Proteomes" id="UP001419268"/>
    </source>
</evidence>
<comment type="caution">
    <text evidence="2">The sequence shown here is derived from an EMBL/GenBank/DDBJ whole genome shotgun (WGS) entry which is preliminary data.</text>
</comment>
<reference evidence="2 3" key="1">
    <citation type="submission" date="2024-01" db="EMBL/GenBank/DDBJ databases">
        <title>Genome assemblies of Stephania.</title>
        <authorList>
            <person name="Yang L."/>
        </authorList>
    </citation>
    <scope>NUCLEOTIDE SEQUENCE [LARGE SCALE GENOMIC DNA]</scope>
    <source>
        <strain evidence="2">JXDWG</strain>
        <tissue evidence="2">Leaf</tissue>
    </source>
</reference>
<dbReference type="AlphaFoldDB" id="A0AAP0ID60"/>
<dbReference type="PANTHER" id="PTHR43329">
    <property type="entry name" value="EPOXIDE HYDROLASE"/>
    <property type="match status" value="1"/>
</dbReference>
<dbReference type="Gene3D" id="3.40.50.1820">
    <property type="entry name" value="alpha/beta hydrolase"/>
    <property type="match status" value="2"/>
</dbReference>
<proteinExistence type="predicted"/>
<feature type="domain" description="AB hydrolase-1" evidence="1">
    <location>
        <begin position="10"/>
        <end position="82"/>
    </location>
</feature>
<accession>A0AAP0ID60</accession>
<dbReference type="InterPro" id="IPR000073">
    <property type="entry name" value="AB_hydrolase_1"/>
</dbReference>
<sequence length="166" mass="18835">MHIAEQGSGPLLLLLHGFPELSFILMVPPDHSPCRQRLPCRRFHVVAPDMRGYGDTDSPPHHSSYTYFHLIGDIVGLLDDLNEQQEPGRAEKAFGRYDCSTVIKKFLLIDKDDPLIAPPGVEIIDFLHTPSSLPSWISEEEIQFFAQKFEETGFTGGLNYYRAMYL</sequence>
<gene>
    <name evidence="2" type="ORF">Scep_020571</name>
</gene>
<protein>
    <recommendedName>
        <fullName evidence="1">AB hydrolase-1 domain-containing protein</fullName>
    </recommendedName>
</protein>
<dbReference type="SUPFAM" id="SSF53474">
    <property type="entry name" value="alpha/beta-Hydrolases"/>
    <property type="match status" value="1"/>
</dbReference>
<organism evidence="2 3">
    <name type="scientific">Stephania cephalantha</name>
    <dbReference type="NCBI Taxonomy" id="152367"/>
    <lineage>
        <taxon>Eukaryota</taxon>
        <taxon>Viridiplantae</taxon>
        <taxon>Streptophyta</taxon>
        <taxon>Embryophyta</taxon>
        <taxon>Tracheophyta</taxon>
        <taxon>Spermatophyta</taxon>
        <taxon>Magnoliopsida</taxon>
        <taxon>Ranunculales</taxon>
        <taxon>Menispermaceae</taxon>
        <taxon>Menispermoideae</taxon>
        <taxon>Cissampelideae</taxon>
        <taxon>Stephania</taxon>
    </lineage>
</organism>
<dbReference type="EMBL" id="JBBNAG010000008">
    <property type="protein sequence ID" value="KAK9113052.1"/>
    <property type="molecule type" value="Genomic_DNA"/>
</dbReference>